<sequence length="79" mass="8933">MVAEAQQPALGLYQQVLAQQGGLRSDAISHMDKVTGEAGRLPKLLRRDGKIDLQAKTPLVCFEKNWYTNHIERSIRKML</sequence>
<organism evidence="1">
    <name type="scientific">bioreactor metagenome</name>
    <dbReference type="NCBI Taxonomy" id="1076179"/>
    <lineage>
        <taxon>unclassified sequences</taxon>
        <taxon>metagenomes</taxon>
        <taxon>ecological metagenomes</taxon>
    </lineage>
</organism>
<evidence type="ECO:0000313" key="1">
    <source>
        <dbReference type="EMBL" id="MPN05093.1"/>
    </source>
</evidence>
<comment type="caution">
    <text evidence="1">The sequence shown here is derived from an EMBL/GenBank/DDBJ whole genome shotgun (WGS) entry which is preliminary data.</text>
</comment>
<gene>
    <name evidence="1" type="ORF">SDC9_152343</name>
</gene>
<protein>
    <submittedName>
        <fullName evidence="1">Uncharacterized protein</fullName>
    </submittedName>
</protein>
<dbReference type="EMBL" id="VSSQ01051002">
    <property type="protein sequence ID" value="MPN05093.1"/>
    <property type="molecule type" value="Genomic_DNA"/>
</dbReference>
<dbReference type="AlphaFoldDB" id="A0A645EX72"/>
<name>A0A645EX72_9ZZZZ</name>
<accession>A0A645EX72</accession>
<proteinExistence type="predicted"/>
<reference evidence="1" key="1">
    <citation type="submission" date="2019-08" db="EMBL/GenBank/DDBJ databases">
        <authorList>
            <person name="Kucharzyk K."/>
            <person name="Murdoch R.W."/>
            <person name="Higgins S."/>
            <person name="Loffler F."/>
        </authorList>
    </citation>
    <scope>NUCLEOTIDE SEQUENCE</scope>
</reference>